<keyword evidence="1" id="KW-1133">Transmembrane helix</keyword>
<reference evidence="2" key="1">
    <citation type="journal article" date="2015" name="Nature">
        <title>Complex archaea that bridge the gap between prokaryotes and eukaryotes.</title>
        <authorList>
            <person name="Spang A."/>
            <person name="Saw J.H."/>
            <person name="Jorgensen S.L."/>
            <person name="Zaremba-Niedzwiedzka K."/>
            <person name="Martijn J."/>
            <person name="Lind A.E."/>
            <person name="van Eijk R."/>
            <person name="Schleper C."/>
            <person name="Guy L."/>
            <person name="Ettema T.J."/>
        </authorList>
    </citation>
    <scope>NUCLEOTIDE SEQUENCE</scope>
</reference>
<sequence>MIGEIIFGVASVLLLIASVLMIIYGNRFVNALNEFTEFHSSKQRGTQNG</sequence>
<comment type="caution">
    <text evidence="2">The sequence shown here is derived from an EMBL/GenBank/DDBJ whole genome shotgun (WGS) entry which is preliminary data.</text>
</comment>
<protein>
    <submittedName>
        <fullName evidence="2">Uncharacterized protein</fullName>
    </submittedName>
</protein>
<proteinExistence type="predicted"/>
<evidence type="ECO:0000313" key="2">
    <source>
        <dbReference type="EMBL" id="KKN50436.1"/>
    </source>
</evidence>
<evidence type="ECO:0000256" key="1">
    <source>
        <dbReference type="SAM" id="Phobius"/>
    </source>
</evidence>
<accession>A0A0F9TMX8</accession>
<dbReference type="EMBL" id="LAZR01001113">
    <property type="protein sequence ID" value="KKN50436.1"/>
    <property type="molecule type" value="Genomic_DNA"/>
</dbReference>
<dbReference type="AlphaFoldDB" id="A0A0F9TMX8"/>
<keyword evidence="1" id="KW-0812">Transmembrane</keyword>
<name>A0A0F9TMX8_9ZZZZ</name>
<feature type="transmembrane region" description="Helical" evidence="1">
    <location>
        <begin position="6"/>
        <end position="24"/>
    </location>
</feature>
<keyword evidence="1" id="KW-0472">Membrane</keyword>
<organism evidence="2">
    <name type="scientific">marine sediment metagenome</name>
    <dbReference type="NCBI Taxonomy" id="412755"/>
    <lineage>
        <taxon>unclassified sequences</taxon>
        <taxon>metagenomes</taxon>
        <taxon>ecological metagenomes</taxon>
    </lineage>
</organism>
<gene>
    <name evidence="2" type="ORF">LCGC14_0632660</name>
</gene>